<sequence length="56" mass="6301">MTMLGGVDRRSGGPRRDLGGVGDARATPAARRRRRRRVATRFSTRKDMSTFSHQLD</sequence>
<gene>
    <name evidence="2" type="ordered locus">MSMEI_5595</name>
</gene>
<proteinExistence type="predicted"/>
<evidence type="ECO:0000313" key="3">
    <source>
        <dbReference type="Proteomes" id="UP000006158"/>
    </source>
</evidence>
<dbReference type="PATRIC" id="fig|246196.56.peg.5720"/>
<feature type="compositionally biased region" description="Basic residues" evidence="1">
    <location>
        <begin position="30"/>
        <end position="39"/>
    </location>
</feature>
<feature type="compositionally biased region" description="Basic and acidic residues" evidence="1">
    <location>
        <begin position="7"/>
        <end position="18"/>
    </location>
</feature>
<feature type="region of interest" description="Disordered" evidence="1">
    <location>
        <begin position="1"/>
        <end position="56"/>
    </location>
</feature>
<dbReference type="AlphaFoldDB" id="I7FL58"/>
<dbReference type="EMBL" id="CP001663">
    <property type="protein sequence ID" value="AFP42035.1"/>
    <property type="molecule type" value="Genomic_DNA"/>
</dbReference>
<evidence type="ECO:0000256" key="1">
    <source>
        <dbReference type="SAM" id="MobiDB-lite"/>
    </source>
</evidence>
<organism evidence="2 3">
    <name type="scientific">Mycolicibacterium smegmatis (strain ATCC 700084 / mc(2)155)</name>
    <name type="common">Mycobacterium smegmatis</name>
    <dbReference type="NCBI Taxonomy" id="246196"/>
    <lineage>
        <taxon>Bacteria</taxon>
        <taxon>Bacillati</taxon>
        <taxon>Actinomycetota</taxon>
        <taxon>Actinomycetes</taxon>
        <taxon>Mycobacteriales</taxon>
        <taxon>Mycobacteriaceae</taxon>
        <taxon>Mycolicibacterium</taxon>
    </lineage>
</organism>
<dbReference type="KEGG" id="msg:MSMEI_5595"/>
<evidence type="ECO:0000313" key="2">
    <source>
        <dbReference type="EMBL" id="AFP42035.1"/>
    </source>
</evidence>
<name>I7FL58_MYCS2</name>
<reference evidence="2 3" key="2">
    <citation type="journal article" date="2009" name="Genome Res.">
        <title>Ortho-proteogenomics: multiple proteomes investigation through orthology and a new MS-based protocol.</title>
        <authorList>
            <person name="Gallien S."/>
            <person name="Perrodou E."/>
            <person name="Carapito C."/>
            <person name="Deshayes C."/>
            <person name="Reyrat J.M."/>
            <person name="Van Dorsselaer A."/>
            <person name="Poch O."/>
            <person name="Schaeffer C."/>
            <person name="Lecompte O."/>
        </authorList>
    </citation>
    <scope>NUCLEOTIDE SEQUENCE [LARGE SCALE GENOMIC DNA]</scope>
    <source>
        <strain evidence="3">ATCC 700084 / mc(2)155</strain>
    </source>
</reference>
<dbReference type="Proteomes" id="UP000006158">
    <property type="component" value="Chromosome"/>
</dbReference>
<accession>I7FL58</accession>
<protein>
    <submittedName>
        <fullName evidence="2">Uncharacterized protein</fullName>
    </submittedName>
</protein>
<reference evidence="2 3" key="1">
    <citation type="journal article" date="2007" name="Genome Biol.">
        <title>Interrupted coding sequences in Mycobacterium smegmatis: authentic mutations or sequencing errors?</title>
        <authorList>
            <person name="Deshayes C."/>
            <person name="Perrodou E."/>
            <person name="Gallien S."/>
            <person name="Euphrasie D."/>
            <person name="Schaeffer C."/>
            <person name="Van-Dorsselaer A."/>
            <person name="Poch O."/>
            <person name="Lecompte O."/>
            <person name="Reyrat J.M."/>
        </authorList>
    </citation>
    <scope>NUCLEOTIDE SEQUENCE [LARGE SCALE GENOMIC DNA]</scope>
    <source>
        <strain evidence="3">ATCC 700084 / mc(2)155</strain>
    </source>
</reference>